<feature type="domain" description="Orotidine 5'-phosphate decarboxylase" evidence="8">
    <location>
        <begin position="1"/>
        <end position="81"/>
    </location>
</feature>
<protein>
    <recommendedName>
        <fullName evidence="3">Orotidine 5'-phosphate decarboxylase</fullName>
        <ecNumber evidence="2">4.1.1.23</ecNumber>
    </recommendedName>
    <alternativeName>
        <fullName evidence="7">OMP decarboxylase</fullName>
    </alternativeName>
</protein>
<dbReference type="PROSITE" id="PS00156">
    <property type="entry name" value="OMPDECASE"/>
    <property type="match status" value="1"/>
</dbReference>
<accession>X1FE15</accession>
<evidence type="ECO:0000256" key="7">
    <source>
        <dbReference type="ARBA" id="ARBA00033428"/>
    </source>
</evidence>
<dbReference type="InterPro" id="IPR018089">
    <property type="entry name" value="OMPdecase_AS"/>
</dbReference>
<dbReference type="EC" id="4.1.1.23" evidence="2"/>
<proteinExistence type="predicted"/>
<dbReference type="EMBL" id="BART01040263">
    <property type="protein sequence ID" value="GAH27649.1"/>
    <property type="molecule type" value="Genomic_DNA"/>
</dbReference>
<dbReference type="UniPathway" id="UPA00070">
    <property type="reaction ID" value="UER00120"/>
</dbReference>
<dbReference type="PANTHER" id="PTHR32119">
    <property type="entry name" value="OROTIDINE 5'-PHOSPHATE DECARBOXYLASE"/>
    <property type="match status" value="1"/>
</dbReference>
<keyword evidence="6" id="KW-0456">Lyase</keyword>
<dbReference type="GO" id="GO:0004590">
    <property type="term" value="F:orotidine-5'-phosphate decarboxylase activity"/>
    <property type="evidence" value="ECO:0007669"/>
    <property type="project" value="UniProtKB-EC"/>
</dbReference>
<evidence type="ECO:0000256" key="3">
    <source>
        <dbReference type="ARBA" id="ARBA00021923"/>
    </source>
</evidence>
<evidence type="ECO:0000256" key="5">
    <source>
        <dbReference type="ARBA" id="ARBA00022975"/>
    </source>
</evidence>
<organism evidence="9">
    <name type="scientific">marine sediment metagenome</name>
    <dbReference type="NCBI Taxonomy" id="412755"/>
    <lineage>
        <taxon>unclassified sequences</taxon>
        <taxon>metagenomes</taxon>
        <taxon>ecological metagenomes</taxon>
    </lineage>
</organism>
<dbReference type="SUPFAM" id="SSF51366">
    <property type="entry name" value="Ribulose-phoshate binding barrel"/>
    <property type="match status" value="1"/>
</dbReference>
<gene>
    <name evidence="9" type="ORF">S01H4_65655</name>
</gene>
<comment type="caution">
    <text evidence="9">The sequence shown here is derived from an EMBL/GenBank/DDBJ whole genome shotgun (WGS) entry which is preliminary data.</text>
</comment>
<dbReference type="PANTHER" id="PTHR32119:SF2">
    <property type="entry name" value="OROTIDINE 5'-PHOSPHATE DECARBOXYLASE"/>
    <property type="match status" value="1"/>
</dbReference>
<evidence type="ECO:0000256" key="1">
    <source>
        <dbReference type="ARBA" id="ARBA00004861"/>
    </source>
</evidence>
<dbReference type="InterPro" id="IPR011060">
    <property type="entry name" value="RibuloseP-bd_barrel"/>
</dbReference>
<dbReference type="Gene3D" id="3.20.20.70">
    <property type="entry name" value="Aldolase class I"/>
    <property type="match status" value="1"/>
</dbReference>
<feature type="non-terminal residue" evidence="9">
    <location>
        <position position="100"/>
    </location>
</feature>
<name>X1FE15_9ZZZZ</name>
<keyword evidence="4" id="KW-0210">Decarboxylase</keyword>
<dbReference type="GO" id="GO:0006207">
    <property type="term" value="P:'de novo' pyrimidine nucleobase biosynthetic process"/>
    <property type="evidence" value="ECO:0007669"/>
    <property type="project" value="InterPro"/>
</dbReference>
<sequence length="100" mass="10783">LFVSVGPKILRAIRDRSGAGIFLDLKFHDIPATVKNAFTATSTYGITFTTVHCDEGKGLLRSVVENNPSGTKILAVTVLTSLLCHSGLKHNQFCEIVNVP</sequence>
<dbReference type="AlphaFoldDB" id="X1FE15"/>
<dbReference type="GO" id="GO:0044205">
    <property type="term" value="P:'de novo' UMP biosynthetic process"/>
    <property type="evidence" value="ECO:0007669"/>
    <property type="project" value="UniProtKB-UniPathway"/>
</dbReference>
<evidence type="ECO:0000256" key="4">
    <source>
        <dbReference type="ARBA" id="ARBA00022793"/>
    </source>
</evidence>
<dbReference type="InterPro" id="IPR013785">
    <property type="entry name" value="Aldolase_TIM"/>
</dbReference>
<dbReference type="Pfam" id="PF00215">
    <property type="entry name" value="OMPdecase"/>
    <property type="match status" value="1"/>
</dbReference>
<evidence type="ECO:0000259" key="8">
    <source>
        <dbReference type="Pfam" id="PF00215"/>
    </source>
</evidence>
<keyword evidence="5" id="KW-0665">Pyrimidine biosynthesis</keyword>
<evidence type="ECO:0000256" key="2">
    <source>
        <dbReference type="ARBA" id="ARBA00012321"/>
    </source>
</evidence>
<comment type="pathway">
    <text evidence="1">Pyrimidine metabolism; UMP biosynthesis via de novo pathway; UMP from orotate: step 2/2.</text>
</comment>
<evidence type="ECO:0000313" key="9">
    <source>
        <dbReference type="EMBL" id="GAH27649.1"/>
    </source>
</evidence>
<dbReference type="InterPro" id="IPR014732">
    <property type="entry name" value="OMPdecase"/>
</dbReference>
<feature type="non-terminal residue" evidence="9">
    <location>
        <position position="1"/>
    </location>
</feature>
<dbReference type="InterPro" id="IPR001754">
    <property type="entry name" value="OMPdeCOase_dom"/>
</dbReference>
<reference evidence="9" key="1">
    <citation type="journal article" date="2014" name="Front. Microbiol.">
        <title>High frequency of phylogenetically diverse reductive dehalogenase-homologous genes in deep subseafloor sedimentary metagenomes.</title>
        <authorList>
            <person name="Kawai M."/>
            <person name="Futagami T."/>
            <person name="Toyoda A."/>
            <person name="Takaki Y."/>
            <person name="Nishi S."/>
            <person name="Hori S."/>
            <person name="Arai W."/>
            <person name="Tsubouchi T."/>
            <person name="Morono Y."/>
            <person name="Uchiyama I."/>
            <person name="Ito T."/>
            <person name="Fujiyama A."/>
            <person name="Inagaki F."/>
            <person name="Takami H."/>
        </authorList>
    </citation>
    <scope>NUCLEOTIDE SEQUENCE</scope>
    <source>
        <strain evidence="9">Expedition CK06-06</strain>
    </source>
</reference>
<dbReference type="GO" id="GO:0005829">
    <property type="term" value="C:cytosol"/>
    <property type="evidence" value="ECO:0007669"/>
    <property type="project" value="TreeGrafter"/>
</dbReference>
<evidence type="ECO:0000256" key="6">
    <source>
        <dbReference type="ARBA" id="ARBA00023239"/>
    </source>
</evidence>